<reference evidence="1" key="1">
    <citation type="journal article" date="2013" name="Genetics">
        <title>The draft genome and transcriptome of Panagrellus redivivus are shaped by the harsh demands of a free-living lifestyle.</title>
        <authorList>
            <person name="Srinivasan J."/>
            <person name="Dillman A.R."/>
            <person name="Macchietto M.G."/>
            <person name="Heikkinen L."/>
            <person name="Lakso M."/>
            <person name="Fracchia K.M."/>
            <person name="Antoshechkin I."/>
            <person name="Mortazavi A."/>
            <person name="Wong G."/>
            <person name="Sternberg P.W."/>
        </authorList>
    </citation>
    <scope>NUCLEOTIDE SEQUENCE [LARGE SCALE GENOMIC DNA]</scope>
    <source>
        <strain evidence="1">MT8872</strain>
    </source>
</reference>
<protein>
    <submittedName>
        <fullName evidence="2">DUF5683 domain-containing protein</fullName>
    </submittedName>
</protein>
<evidence type="ECO:0000313" key="1">
    <source>
        <dbReference type="Proteomes" id="UP000492821"/>
    </source>
</evidence>
<dbReference type="AlphaFoldDB" id="A0A7E4W6N7"/>
<evidence type="ECO:0000313" key="2">
    <source>
        <dbReference type="WBParaSite" id="Pan_g7711.t1"/>
    </source>
</evidence>
<accession>A0A7E4W6N7</accession>
<sequence>MIGLETWFNNFTHFFWSSQTKESVADIPLPAVEYAIWWTMKCSEAAAFVGGILVHPAYRYYLIKKLTPETTTNNSRKIIRNTCRRLQGRFLLAALASGPVLSLAYTNAKGWTEKDVRDRCYQIRINSDALVLDRLSTVGFFIGWYWKRFQGGVDGINLGIGYFAFYASILKPYTNPLLKDKLTQEDLYGSPTQAKQDETSLQRFWRSVGYSPSPESAIDMGTAQSSS</sequence>
<organism evidence="1 2">
    <name type="scientific">Panagrellus redivivus</name>
    <name type="common">Microworm</name>
    <dbReference type="NCBI Taxonomy" id="6233"/>
    <lineage>
        <taxon>Eukaryota</taxon>
        <taxon>Metazoa</taxon>
        <taxon>Ecdysozoa</taxon>
        <taxon>Nematoda</taxon>
        <taxon>Chromadorea</taxon>
        <taxon>Rhabditida</taxon>
        <taxon>Tylenchina</taxon>
        <taxon>Panagrolaimomorpha</taxon>
        <taxon>Panagrolaimoidea</taxon>
        <taxon>Panagrolaimidae</taxon>
        <taxon>Panagrellus</taxon>
    </lineage>
</organism>
<keyword evidence="1" id="KW-1185">Reference proteome</keyword>
<name>A0A7E4W6N7_PANRE</name>
<dbReference type="PANTHER" id="PTHR38636:SF2">
    <property type="entry name" value="TRANSCELLULAR CHAPERONE SIGNALING (X)CROSS TISSUE"/>
    <property type="match status" value="1"/>
</dbReference>
<dbReference type="Pfam" id="PF08560">
    <property type="entry name" value="DUF1757"/>
    <property type="match status" value="1"/>
</dbReference>
<dbReference type="PANTHER" id="PTHR38636">
    <property type="entry name" value="PROTEIN CBG20488"/>
    <property type="match status" value="1"/>
</dbReference>
<proteinExistence type="predicted"/>
<dbReference type="Proteomes" id="UP000492821">
    <property type="component" value="Unassembled WGS sequence"/>
</dbReference>
<dbReference type="WBParaSite" id="Pan_g7711.t1">
    <property type="protein sequence ID" value="Pan_g7711.t1"/>
    <property type="gene ID" value="Pan_g7711"/>
</dbReference>
<reference evidence="2" key="2">
    <citation type="submission" date="2020-10" db="UniProtKB">
        <authorList>
            <consortium name="WormBaseParasite"/>
        </authorList>
    </citation>
    <scope>IDENTIFICATION</scope>
</reference>
<dbReference type="InterPro" id="IPR013869">
    <property type="entry name" value="DUF1757"/>
</dbReference>